<dbReference type="CDD" id="cd00093">
    <property type="entry name" value="HTH_XRE"/>
    <property type="match status" value="1"/>
</dbReference>
<dbReference type="Gene3D" id="1.10.260.40">
    <property type="entry name" value="lambda repressor-like DNA-binding domains"/>
    <property type="match status" value="1"/>
</dbReference>
<dbReference type="PROSITE" id="PS50943">
    <property type="entry name" value="HTH_CROC1"/>
    <property type="match status" value="1"/>
</dbReference>
<organism evidence="2 3">
    <name type="scientific">Catenulispora acidiphila (strain DSM 44928 / JCM 14897 / NBRC 102108 / NRRL B-24433 / ID139908)</name>
    <dbReference type="NCBI Taxonomy" id="479433"/>
    <lineage>
        <taxon>Bacteria</taxon>
        <taxon>Bacillati</taxon>
        <taxon>Actinomycetota</taxon>
        <taxon>Actinomycetes</taxon>
        <taxon>Catenulisporales</taxon>
        <taxon>Catenulisporaceae</taxon>
        <taxon>Catenulispora</taxon>
    </lineage>
</organism>
<dbReference type="Pfam" id="PF13560">
    <property type="entry name" value="HTH_31"/>
    <property type="match status" value="1"/>
</dbReference>
<dbReference type="PANTHER" id="PTHR35010:SF2">
    <property type="entry name" value="BLL4672 PROTEIN"/>
    <property type="match status" value="1"/>
</dbReference>
<dbReference type="EMBL" id="CP001700">
    <property type="protein sequence ID" value="ACU69361.1"/>
    <property type="molecule type" value="Genomic_DNA"/>
</dbReference>
<dbReference type="HOGENOM" id="CLU_057862_1_0_11"/>
<dbReference type="eggNOG" id="COG1396">
    <property type="taxonomic scope" value="Bacteria"/>
</dbReference>
<dbReference type="STRING" id="479433.Caci_0409"/>
<reference evidence="2 3" key="1">
    <citation type="journal article" date="2009" name="Stand. Genomic Sci.">
        <title>Complete genome sequence of Catenulispora acidiphila type strain (ID 139908).</title>
        <authorList>
            <person name="Copeland A."/>
            <person name="Lapidus A."/>
            <person name="Glavina Del Rio T."/>
            <person name="Nolan M."/>
            <person name="Lucas S."/>
            <person name="Chen F."/>
            <person name="Tice H."/>
            <person name="Cheng J.F."/>
            <person name="Bruce D."/>
            <person name="Goodwin L."/>
            <person name="Pitluck S."/>
            <person name="Mikhailova N."/>
            <person name="Pati A."/>
            <person name="Ivanova N."/>
            <person name="Mavromatis K."/>
            <person name="Chen A."/>
            <person name="Palaniappan K."/>
            <person name="Chain P."/>
            <person name="Land M."/>
            <person name="Hauser L."/>
            <person name="Chang Y.J."/>
            <person name="Jeffries C.D."/>
            <person name="Chertkov O."/>
            <person name="Brettin T."/>
            <person name="Detter J.C."/>
            <person name="Han C."/>
            <person name="Ali Z."/>
            <person name="Tindall B.J."/>
            <person name="Goker M."/>
            <person name="Bristow J."/>
            <person name="Eisen J.A."/>
            <person name="Markowitz V."/>
            <person name="Hugenholtz P."/>
            <person name="Kyrpides N.C."/>
            <person name="Klenk H.P."/>
        </authorList>
    </citation>
    <scope>NUCLEOTIDE SEQUENCE [LARGE SCALE GENOMIC DNA]</scope>
    <source>
        <strain evidence="3">DSM 44928 / JCM 14897 / NBRC 102108 / NRRL B-24433 / ID139908</strain>
    </source>
</reference>
<dbReference type="GO" id="GO:0003677">
    <property type="term" value="F:DNA binding"/>
    <property type="evidence" value="ECO:0007669"/>
    <property type="project" value="InterPro"/>
</dbReference>
<sequence>MTEQQPELGRFLRARRAGVAPADLGLPLGTGTRRTPGLRREELAALAGVSIDYYIRLERGKETRPSPAVVDALGRALRLDPEELAYLRELAAQAARGGAPTRQRPAASRAVRPTLRRLLETVRPCPAYVLSRTNDVLAANPGGLFLTPGMVDWPEKKRNTIRYTFLHPQARTLWPDWDIKARACVAHLRAVAGTDPDDPELAAIVGELAVKSPEFSHMWERYDVRRVGNGQKTFLHPIVGTMTLCHEVMEINHTGGGRIVVYSAEPGTPDHDAMVLLDMEAATALASRSNASGAVSVDADRDG</sequence>
<name>C7PVK5_CATAD</name>
<gene>
    <name evidence="2" type="ordered locus">Caci_0409</name>
</gene>
<dbReference type="RefSeq" id="WP_012784656.1">
    <property type="nucleotide sequence ID" value="NC_013131.1"/>
</dbReference>
<dbReference type="KEGG" id="cai:Caci_0409"/>
<dbReference type="InterPro" id="IPR041413">
    <property type="entry name" value="MLTR_LBD"/>
</dbReference>
<evidence type="ECO:0000313" key="3">
    <source>
        <dbReference type="Proteomes" id="UP000000851"/>
    </source>
</evidence>
<evidence type="ECO:0000313" key="2">
    <source>
        <dbReference type="EMBL" id="ACU69361.1"/>
    </source>
</evidence>
<feature type="domain" description="HTH cro/C1-type" evidence="1">
    <location>
        <begin position="37"/>
        <end position="84"/>
    </location>
</feature>
<dbReference type="AlphaFoldDB" id="C7PVK5"/>
<protein>
    <submittedName>
        <fullName evidence="2">Transcriptional regulator, XRE family</fullName>
    </submittedName>
</protein>
<dbReference type="Pfam" id="PF17765">
    <property type="entry name" value="MLTR_LBD"/>
    <property type="match status" value="1"/>
</dbReference>
<dbReference type="InterPro" id="IPR001387">
    <property type="entry name" value="Cro/C1-type_HTH"/>
</dbReference>
<dbReference type="OrthoDB" id="3542608at2"/>
<keyword evidence="3" id="KW-1185">Reference proteome</keyword>
<proteinExistence type="predicted"/>
<dbReference type="Gene3D" id="3.30.450.180">
    <property type="match status" value="1"/>
</dbReference>
<evidence type="ECO:0000259" key="1">
    <source>
        <dbReference type="PROSITE" id="PS50943"/>
    </source>
</evidence>
<accession>C7PVK5</accession>
<dbReference type="SUPFAM" id="SSF47413">
    <property type="entry name" value="lambda repressor-like DNA-binding domains"/>
    <property type="match status" value="1"/>
</dbReference>
<dbReference type="InParanoid" id="C7PVK5"/>
<dbReference type="PANTHER" id="PTHR35010">
    <property type="entry name" value="BLL4672 PROTEIN-RELATED"/>
    <property type="match status" value="1"/>
</dbReference>
<dbReference type="SMART" id="SM00530">
    <property type="entry name" value="HTH_XRE"/>
    <property type="match status" value="1"/>
</dbReference>
<dbReference type="Proteomes" id="UP000000851">
    <property type="component" value="Chromosome"/>
</dbReference>
<dbReference type="InterPro" id="IPR010982">
    <property type="entry name" value="Lambda_DNA-bd_dom_sf"/>
</dbReference>